<reference evidence="7 8" key="1">
    <citation type="journal article" date="2016" name="Proc. Natl. Acad. Sci. U.S.A.">
        <title>Comparative genomics of biotechnologically important yeasts.</title>
        <authorList>
            <person name="Riley R."/>
            <person name="Haridas S."/>
            <person name="Wolfe K.H."/>
            <person name="Lopes M.R."/>
            <person name="Hittinger C.T."/>
            <person name="Goeker M."/>
            <person name="Salamov A.A."/>
            <person name="Wisecaver J.H."/>
            <person name="Long T.M."/>
            <person name="Calvey C.H."/>
            <person name="Aerts A.L."/>
            <person name="Barry K.W."/>
            <person name="Choi C."/>
            <person name="Clum A."/>
            <person name="Coughlan A.Y."/>
            <person name="Deshpande S."/>
            <person name="Douglass A.P."/>
            <person name="Hanson S.J."/>
            <person name="Klenk H.-P."/>
            <person name="LaButti K.M."/>
            <person name="Lapidus A."/>
            <person name="Lindquist E.A."/>
            <person name="Lipzen A.M."/>
            <person name="Meier-Kolthoff J.P."/>
            <person name="Ohm R.A."/>
            <person name="Otillar R.P."/>
            <person name="Pangilinan J.L."/>
            <person name="Peng Y."/>
            <person name="Rokas A."/>
            <person name="Rosa C.A."/>
            <person name="Scheuner C."/>
            <person name="Sibirny A.A."/>
            <person name="Slot J.C."/>
            <person name="Stielow J.B."/>
            <person name="Sun H."/>
            <person name="Kurtzman C.P."/>
            <person name="Blackwell M."/>
            <person name="Grigoriev I.V."/>
            <person name="Jeffries T.W."/>
        </authorList>
    </citation>
    <scope>NUCLEOTIDE SEQUENCE [LARGE SCALE GENOMIC DNA]</scope>
    <source>
        <strain evidence="7 8">DSM 6958</strain>
    </source>
</reference>
<dbReference type="InterPro" id="IPR051326">
    <property type="entry name" value="Kynurenine-oxoglutarate_AT"/>
</dbReference>
<evidence type="ECO:0000256" key="3">
    <source>
        <dbReference type="ARBA" id="ARBA00022576"/>
    </source>
</evidence>
<evidence type="ECO:0000256" key="1">
    <source>
        <dbReference type="ARBA" id="ARBA00001933"/>
    </source>
</evidence>
<dbReference type="InterPro" id="IPR015422">
    <property type="entry name" value="PyrdxlP-dep_Trfase_small"/>
</dbReference>
<dbReference type="OrthoDB" id="2414662at2759"/>
<dbReference type="PANTHER" id="PTHR43807:SF20">
    <property type="entry name" value="FI04487P"/>
    <property type="match status" value="1"/>
</dbReference>
<evidence type="ECO:0000259" key="6">
    <source>
        <dbReference type="Pfam" id="PF00155"/>
    </source>
</evidence>
<evidence type="ECO:0000256" key="2">
    <source>
        <dbReference type="ARBA" id="ARBA00007441"/>
    </source>
</evidence>
<dbReference type="GO" id="GO:0005739">
    <property type="term" value="C:mitochondrion"/>
    <property type="evidence" value="ECO:0007669"/>
    <property type="project" value="TreeGrafter"/>
</dbReference>
<evidence type="ECO:0000256" key="4">
    <source>
        <dbReference type="ARBA" id="ARBA00022679"/>
    </source>
</evidence>
<comment type="similarity">
    <text evidence="2">Belongs to the class-I pyridoxal-phosphate-dependent aminotransferase family.</text>
</comment>
<dbReference type="Gene3D" id="3.40.640.10">
    <property type="entry name" value="Type I PLP-dependent aspartate aminotransferase-like (Major domain)"/>
    <property type="match status" value="1"/>
</dbReference>
<keyword evidence="3" id="KW-0032">Aminotransferase</keyword>
<name>A0A1E3PUS4_9ASCO</name>
<dbReference type="Gene3D" id="3.90.1150.10">
    <property type="entry name" value="Aspartate Aminotransferase, domain 1"/>
    <property type="match status" value="1"/>
</dbReference>
<gene>
    <name evidence="7" type="ORF">NADFUDRAFT_81501</name>
</gene>
<dbReference type="Pfam" id="PF00155">
    <property type="entry name" value="Aminotran_1_2"/>
    <property type="match status" value="1"/>
</dbReference>
<dbReference type="EMBL" id="KV454406">
    <property type="protein sequence ID" value="ODQ68597.1"/>
    <property type="molecule type" value="Genomic_DNA"/>
</dbReference>
<dbReference type="GO" id="GO:0016212">
    <property type="term" value="F:kynurenine-oxoglutarate transaminase activity"/>
    <property type="evidence" value="ECO:0007669"/>
    <property type="project" value="TreeGrafter"/>
</dbReference>
<keyword evidence="8" id="KW-1185">Reference proteome</keyword>
<comment type="cofactor">
    <cofactor evidence="1">
        <name>pyridoxal 5'-phosphate</name>
        <dbReference type="ChEBI" id="CHEBI:597326"/>
    </cofactor>
</comment>
<dbReference type="STRING" id="857566.A0A1E3PUS4"/>
<dbReference type="InterPro" id="IPR004839">
    <property type="entry name" value="Aminotransferase_I/II_large"/>
</dbReference>
<evidence type="ECO:0000313" key="8">
    <source>
        <dbReference type="Proteomes" id="UP000095009"/>
    </source>
</evidence>
<organism evidence="7 8">
    <name type="scientific">Nadsonia fulvescens var. elongata DSM 6958</name>
    <dbReference type="NCBI Taxonomy" id="857566"/>
    <lineage>
        <taxon>Eukaryota</taxon>
        <taxon>Fungi</taxon>
        <taxon>Dikarya</taxon>
        <taxon>Ascomycota</taxon>
        <taxon>Saccharomycotina</taxon>
        <taxon>Dipodascomycetes</taxon>
        <taxon>Dipodascales</taxon>
        <taxon>Dipodascales incertae sedis</taxon>
        <taxon>Nadsonia</taxon>
    </lineage>
</organism>
<dbReference type="CDD" id="cd00609">
    <property type="entry name" value="AAT_like"/>
    <property type="match status" value="1"/>
</dbReference>
<dbReference type="GO" id="GO:0030170">
    <property type="term" value="F:pyridoxal phosphate binding"/>
    <property type="evidence" value="ECO:0007669"/>
    <property type="project" value="InterPro"/>
</dbReference>
<dbReference type="SUPFAM" id="SSF53383">
    <property type="entry name" value="PLP-dependent transferases"/>
    <property type="match status" value="1"/>
</dbReference>
<keyword evidence="5" id="KW-0663">Pyridoxal phosphate</keyword>
<dbReference type="PROSITE" id="PS00105">
    <property type="entry name" value="AA_TRANSFER_CLASS_1"/>
    <property type="match status" value="1"/>
</dbReference>
<dbReference type="Proteomes" id="UP000095009">
    <property type="component" value="Unassembled WGS sequence"/>
</dbReference>
<sequence>MTSSVVIPRPNPLFDNVPKDVWSMINEAAALAEKESGKKITNLGQGFFSYSPPDFAIEAAKRALDVPMLNQYSPTRGRQSLRNALAKSYSPFFNKAINPDTEIVVTSGANEGMLSAFMAFVHPGDEVIVFEPFFDQYISNIQMPGGKVVYVPLHPPADAAFKTSSAANWSLDVKELENAITAKTKMIVINTPQNPTGKIFSKQELQIIADLAVKHNVIVLSDEVYDSLFYTPFTRIATLNEDIAKLTISVGSAGKTFAATGWRVGWLIANAELITPIAAANTRICFTANSPLQEACAEAIELAAHNDYYETQIKSFKNKFEILNSVWDELGLPYSIPEGGYFVLVHFGKVKIPEDYEFPKELLSKPKDFRVAYWLIREIGVVSIPPTEFYIPEHAHYAEDFLRFAVCKDDAILEDAVERLRGLKKYIQ</sequence>
<dbReference type="InterPro" id="IPR015424">
    <property type="entry name" value="PyrdxlP-dep_Trfase"/>
</dbReference>
<dbReference type="AlphaFoldDB" id="A0A1E3PUS4"/>
<evidence type="ECO:0000256" key="5">
    <source>
        <dbReference type="ARBA" id="ARBA00022898"/>
    </source>
</evidence>
<dbReference type="InterPro" id="IPR004838">
    <property type="entry name" value="NHTrfase_class1_PyrdxlP-BS"/>
</dbReference>
<dbReference type="InterPro" id="IPR015421">
    <property type="entry name" value="PyrdxlP-dep_Trfase_major"/>
</dbReference>
<accession>A0A1E3PUS4</accession>
<proteinExistence type="inferred from homology"/>
<protein>
    <submittedName>
        <fullName evidence="7">PLP-dependent transferase</fullName>
    </submittedName>
</protein>
<feature type="domain" description="Aminotransferase class I/classII large" evidence="6">
    <location>
        <begin position="39"/>
        <end position="420"/>
    </location>
</feature>
<dbReference type="PANTHER" id="PTHR43807">
    <property type="entry name" value="FI04487P"/>
    <property type="match status" value="1"/>
</dbReference>
<dbReference type="FunFam" id="3.40.640.10:FF:000024">
    <property type="entry name" value="Kynurenine--oxoglutarate transaminase 3"/>
    <property type="match status" value="1"/>
</dbReference>
<evidence type="ECO:0000313" key="7">
    <source>
        <dbReference type="EMBL" id="ODQ68597.1"/>
    </source>
</evidence>
<keyword evidence="4 7" id="KW-0808">Transferase</keyword>